<evidence type="ECO:0000313" key="4">
    <source>
        <dbReference type="Proteomes" id="UP000218731"/>
    </source>
</evidence>
<proteinExistence type="predicted"/>
<feature type="domain" description="MvaT DNA-binding" evidence="2">
    <location>
        <begin position="81"/>
        <end position="117"/>
    </location>
</feature>
<dbReference type="NCBIfam" id="NF041859">
    <property type="entry name" value="silencer_MvaTU"/>
    <property type="match status" value="1"/>
</dbReference>
<reference evidence="3 4" key="1">
    <citation type="submission" date="2015-11" db="EMBL/GenBank/DDBJ databases">
        <title>Complete genome sequencing of a biphenyl-degrading bacterium, Pseudomonas putida KF715 (=NBRC110667).</title>
        <authorList>
            <person name="Suenaga H."/>
            <person name="Fujihara N."/>
            <person name="Watanabe T."/>
            <person name="Hirose J."/>
            <person name="Kimura N."/>
            <person name="Yamazoe A."/>
            <person name="Hosoyama A."/>
            <person name="Shimodaira J."/>
            <person name="Furukawa K."/>
        </authorList>
    </citation>
    <scope>NUCLEOTIDE SEQUENCE [LARGE SCALE GENOMIC DNA]</scope>
    <source>
        <strain evidence="3 4">KF715</strain>
        <plasmid evidence="4">Plasmid pkf715a dna</plasmid>
    </source>
</reference>
<dbReference type="CDD" id="cd16170">
    <property type="entry name" value="MvaT_DBD"/>
    <property type="match status" value="1"/>
</dbReference>
<geneLocation type="plasmid" evidence="4">
    <name>pkf715a dna</name>
</geneLocation>
<dbReference type="InterPro" id="IPR035616">
    <property type="entry name" value="MvaT_DBD"/>
</dbReference>
<evidence type="ECO:0000313" key="3">
    <source>
        <dbReference type="EMBL" id="BAW26653.1"/>
    </source>
</evidence>
<dbReference type="Pfam" id="PF22055">
    <property type="entry name" value="MvaT_DBD"/>
    <property type="match status" value="1"/>
</dbReference>
<dbReference type="Proteomes" id="UP000218731">
    <property type="component" value="Plasmid pKF715A"/>
</dbReference>
<dbReference type="AlphaFoldDB" id="A0A1L7NMK8"/>
<accession>A0A1L7NMK8</accession>
<name>A0A1L7NMK8_PSEPU</name>
<keyword evidence="3" id="KW-0614">Plasmid</keyword>
<protein>
    <submittedName>
        <fullName evidence="3">Transcriptional regulator protein</fullName>
    </submittedName>
</protein>
<feature type="coiled-coil region" evidence="1">
    <location>
        <begin position="7"/>
        <end position="34"/>
    </location>
</feature>
<sequence>MSLINEYRNTEEAIKELQERLQSLSNDDRLKKELEFDQKLRALMGEYNKSLRDVIALLDPNAGKQVAKQAGTGKRSARAIKVYKNPNTGEVVETKGGNQKTLKAWKEKWGAEAVQSWLQK</sequence>
<dbReference type="NCBIfam" id="NF041860">
    <property type="entry name" value="silencer_MvaT"/>
    <property type="match status" value="1"/>
</dbReference>
<organism evidence="3 4">
    <name type="scientific">Pseudomonas putida</name>
    <name type="common">Arthrobacter siderocapsulatus</name>
    <dbReference type="NCBI Taxonomy" id="303"/>
    <lineage>
        <taxon>Bacteria</taxon>
        <taxon>Pseudomonadati</taxon>
        <taxon>Pseudomonadota</taxon>
        <taxon>Gammaproteobacteria</taxon>
        <taxon>Pseudomonadales</taxon>
        <taxon>Pseudomonadaceae</taxon>
        <taxon>Pseudomonas</taxon>
    </lineage>
</organism>
<gene>
    <name evidence="3" type="ORF">KF715C_pA1480</name>
</gene>
<evidence type="ECO:0000256" key="1">
    <source>
        <dbReference type="SAM" id="Coils"/>
    </source>
</evidence>
<evidence type="ECO:0000259" key="2">
    <source>
        <dbReference type="Pfam" id="PF22055"/>
    </source>
</evidence>
<dbReference type="RefSeq" id="WP_020308261.1">
    <property type="nucleotide sequence ID" value="NZ_AP015030.1"/>
</dbReference>
<keyword evidence="1" id="KW-0175">Coiled coil</keyword>
<dbReference type="EMBL" id="AP015030">
    <property type="protein sequence ID" value="BAW26653.1"/>
    <property type="molecule type" value="Genomic_DNA"/>
</dbReference>